<organism evidence="1">
    <name type="scientific">Clostridium botulinum</name>
    <dbReference type="NCBI Taxonomy" id="1491"/>
    <lineage>
        <taxon>Bacteria</taxon>
        <taxon>Bacillati</taxon>
        <taxon>Bacillota</taxon>
        <taxon>Clostridia</taxon>
        <taxon>Eubacteriales</taxon>
        <taxon>Clostridiaceae</taxon>
        <taxon>Clostridium</taxon>
    </lineage>
</organism>
<dbReference type="PIRSF" id="PIRSF037660">
    <property type="entry name" value="Botulinum_HA-17"/>
    <property type="match status" value="1"/>
</dbReference>
<reference evidence="2" key="2">
    <citation type="submission" date="2019-04" db="EMBL/GenBank/DDBJ databases">
        <title>Genome sequencing of Clostridium botulinum Groups I-IV and Clostridium butyricum.</title>
        <authorList>
            <person name="Brunt J."/>
            <person name="Van Vliet A.H.M."/>
            <person name="Stringer S.C."/>
            <person name="Carter A.T."/>
            <person name="Peck M.W."/>
        </authorList>
    </citation>
    <scope>NUCLEOTIDE SEQUENCE</scope>
    <source>
        <strain evidence="2">7221C</strain>
    </source>
</reference>
<dbReference type="RefSeq" id="WP_015978968.1">
    <property type="nucleotide sequence ID" value="NZ_CP063817.1"/>
</dbReference>
<proteinExistence type="predicted"/>
<dbReference type="EMBL" id="SXDK01000004">
    <property type="protein sequence ID" value="NFU59450.1"/>
    <property type="molecule type" value="Genomic_DNA"/>
</dbReference>
<dbReference type="AlphaFoldDB" id="A0A1J1DVL7"/>
<dbReference type="Gene3D" id="2.80.10.50">
    <property type="match status" value="1"/>
</dbReference>
<dbReference type="InterPro" id="IPR035992">
    <property type="entry name" value="Ricin_B-like_lectins"/>
</dbReference>
<dbReference type="Pfam" id="PF05588">
    <property type="entry name" value="Botulinum_HA-17"/>
    <property type="match status" value="1"/>
</dbReference>
<dbReference type="EMBL" id="LC090195">
    <property type="protein sequence ID" value="BAV93903.1"/>
    <property type="molecule type" value="Genomic_DNA"/>
</dbReference>
<dbReference type="Proteomes" id="UP000785180">
    <property type="component" value="Unassembled WGS sequence"/>
</dbReference>
<evidence type="ECO:0000313" key="2">
    <source>
        <dbReference type="EMBL" id="NFU59450.1"/>
    </source>
</evidence>
<gene>
    <name evidence="1" type="primary">ha-17</name>
    <name evidence="2" type="ORF">FDF67_04385</name>
</gene>
<name>A0A1J1DVL7_CLOBO</name>
<evidence type="ECO:0000313" key="1">
    <source>
        <dbReference type="EMBL" id="BAV93903.1"/>
    </source>
</evidence>
<dbReference type="SMR" id="A0A1J1DVL7"/>
<reference evidence="1" key="1">
    <citation type="journal article" date="2016" name="Curr. Microbiol.">
        <title>Construction of "Toxin Complex" in a Mutant Serotype C Strain of Clostridium botulinum Harboring a Defective Neurotoxin Gene.</title>
        <authorList>
            <person name="Suzuki T."/>
            <person name="Nagano T."/>
            <person name="Niwa K."/>
            <person name="Uchino M."/>
            <person name="Tomizawa M."/>
            <person name="Sagane Y."/>
            <person name="Watanabe T."/>
        </authorList>
    </citation>
    <scope>NUCLEOTIDE SEQUENCE</scope>
    <source>
        <strain evidence="1">C-N71</strain>
    </source>
</reference>
<dbReference type="InterPro" id="IPR008903">
    <property type="entry name" value="HA-17_C_botulinum"/>
</dbReference>
<sequence>MSSERTFLPNGNYKIKSLFSDSLYLTYSSGALSFSNTSSLDNQKWKLEYISSSNGFRFSNVAEPNKYLAYNDYGFIYLSSSSNNSLWNPIKIAINSYIICTLSIVNVTDYAWTIYDNNNNITDQPILNLPNFDINNSNQILKLEKL</sequence>
<protein>
    <submittedName>
        <fullName evidence="1">HA-17</fullName>
    </submittedName>
    <submittedName>
        <fullName evidence="2">Hemagglutinin</fullName>
    </submittedName>
</protein>
<dbReference type="CDD" id="cd23494">
    <property type="entry name" value="beta-trefoil_Ricin_HA17"/>
    <property type="match status" value="1"/>
</dbReference>
<dbReference type="SUPFAM" id="SSF50370">
    <property type="entry name" value="Ricin B-like lectins"/>
    <property type="match status" value="1"/>
</dbReference>
<accession>A0A1J1DVL7</accession>